<keyword evidence="2" id="KW-0472">Membrane</keyword>
<feature type="domain" description="Minor capsid protein P11 C-terminal conserved region" evidence="3">
    <location>
        <begin position="86"/>
        <end position="169"/>
    </location>
</feature>
<organism evidence="4">
    <name type="scientific">viral metagenome</name>
    <dbReference type="NCBI Taxonomy" id="1070528"/>
    <lineage>
        <taxon>unclassified sequences</taxon>
        <taxon>metagenomes</taxon>
        <taxon>organismal metagenomes</taxon>
    </lineage>
</organism>
<name>A0A6C0HTC9_9ZZZZ</name>
<protein>
    <recommendedName>
        <fullName evidence="3">Minor capsid protein P11 C-terminal conserved region domain-containing protein</fullName>
    </recommendedName>
</protein>
<feature type="region of interest" description="Disordered" evidence="1">
    <location>
        <begin position="52"/>
        <end position="90"/>
    </location>
</feature>
<feature type="transmembrane region" description="Helical" evidence="2">
    <location>
        <begin position="18"/>
        <end position="35"/>
    </location>
</feature>
<evidence type="ECO:0000313" key="4">
    <source>
        <dbReference type="EMBL" id="QHT83724.1"/>
    </source>
</evidence>
<evidence type="ECO:0000256" key="2">
    <source>
        <dbReference type="SAM" id="Phobius"/>
    </source>
</evidence>
<keyword evidence="2" id="KW-1133">Transmembrane helix</keyword>
<dbReference type="EMBL" id="MN740011">
    <property type="protein sequence ID" value="QHT83724.1"/>
    <property type="molecule type" value="Genomic_DNA"/>
</dbReference>
<feature type="compositionally biased region" description="Polar residues" evidence="1">
    <location>
        <begin position="76"/>
        <end position="88"/>
    </location>
</feature>
<feature type="compositionally biased region" description="Low complexity" evidence="1">
    <location>
        <begin position="53"/>
        <end position="67"/>
    </location>
</feature>
<dbReference type="Pfam" id="PF23983">
    <property type="entry name" value="P11_C"/>
    <property type="match status" value="1"/>
</dbReference>
<dbReference type="AlphaFoldDB" id="A0A6C0HTC9"/>
<evidence type="ECO:0000259" key="3">
    <source>
        <dbReference type="Pfam" id="PF23983"/>
    </source>
</evidence>
<proteinExistence type="predicted"/>
<reference evidence="4" key="1">
    <citation type="journal article" date="2020" name="Nature">
        <title>Giant virus diversity and host interactions through global metagenomics.</title>
        <authorList>
            <person name="Schulz F."/>
            <person name="Roux S."/>
            <person name="Paez-Espino D."/>
            <person name="Jungbluth S."/>
            <person name="Walsh D.A."/>
            <person name="Denef V.J."/>
            <person name="McMahon K.D."/>
            <person name="Konstantinidis K.T."/>
            <person name="Eloe-Fadrosh E.A."/>
            <person name="Kyrpides N.C."/>
            <person name="Woyke T."/>
        </authorList>
    </citation>
    <scope>NUCLEOTIDE SEQUENCE</scope>
    <source>
        <strain evidence="4">GVMAG-M-3300023184-168</strain>
    </source>
</reference>
<keyword evidence="2" id="KW-0812">Transmembrane</keyword>
<evidence type="ECO:0000256" key="1">
    <source>
        <dbReference type="SAM" id="MobiDB-lite"/>
    </source>
</evidence>
<sequence length="175" mass="18863">MFKKVISGFSKFFTKERVIILVAFLVLIWALYYYSGSKTMIVDRMSDGSVMGPATAPTDPTAPTSPTVHTAPSAPSGYSSQPVVSNPSDLLPKDANSQWASLNPSSMNQGDILMPDLLQAGYHIGLDTIGQSLRNANLQLRSDPIIPKSDIGPWNQSTIEPDLGRVPLELGPCSK</sequence>
<accession>A0A6C0HTC9</accession>
<dbReference type="InterPro" id="IPR055730">
    <property type="entry name" value="P11_C"/>
</dbReference>